<dbReference type="Gene3D" id="3.40.50.150">
    <property type="entry name" value="Vaccinia Virus protein VP39"/>
    <property type="match status" value="1"/>
</dbReference>
<dbReference type="InterPro" id="IPR013216">
    <property type="entry name" value="Methyltransf_11"/>
</dbReference>
<proteinExistence type="predicted"/>
<gene>
    <name evidence="2" type="ORF">RMSM_05186</name>
</gene>
<dbReference type="GO" id="GO:0032259">
    <property type="term" value="P:methylation"/>
    <property type="evidence" value="ECO:0007669"/>
    <property type="project" value="UniProtKB-KW"/>
</dbReference>
<comment type="caution">
    <text evidence="2">The sequence shown here is derived from an EMBL/GenBank/DDBJ whole genome shotgun (WGS) entry which is preliminary data.</text>
</comment>
<dbReference type="RefSeq" id="WP_008702549.1">
    <property type="nucleotide sequence ID" value="NZ_ANOG01000737.1"/>
</dbReference>
<reference evidence="2 3" key="1">
    <citation type="journal article" date="2013" name="Mar. Genomics">
        <title>Expression of sulfatases in Rhodopirellula baltica and the diversity of sulfatases in the genus Rhodopirellula.</title>
        <authorList>
            <person name="Wegner C.E."/>
            <person name="Richter-Heitmann T."/>
            <person name="Klindworth A."/>
            <person name="Klockow C."/>
            <person name="Richter M."/>
            <person name="Achstetter T."/>
            <person name="Glockner F.O."/>
            <person name="Harder J."/>
        </authorList>
    </citation>
    <scope>NUCLEOTIDE SEQUENCE [LARGE SCALE GENOMIC DNA]</scope>
    <source>
        <strain evidence="2 3">SM1</strain>
    </source>
</reference>
<dbReference type="EMBL" id="ANOG01000737">
    <property type="protein sequence ID" value="EMI17900.1"/>
    <property type="molecule type" value="Genomic_DNA"/>
</dbReference>
<sequence length="185" mass="20994">MAWLYFQQSPELFQSGGLCVHVAPEPELGPRLKRRAESSGMAYRSGNISASGEQYMDILDLPFADQSVDLFYCCHVLNSMNNDLRAMREVLRVLRPSATAVLQVPAFYQGDTTLEAGAGEEQRIRLFHDNGISRCYTDTDYVHRLETTGYDVRHFRATDLPEWQVNRYALKAEVLHVCKAAESKN</sequence>
<keyword evidence="2" id="KW-0489">Methyltransferase</keyword>
<keyword evidence="3" id="KW-1185">Reference proteome</keyword>
<dbReference type="InterPro" id="IPR029063">
    <property type="entry name" value="SAM-dependent_MTases_sf"/>
</dbReference>
<evidence type="ECO:0000313" key="2">
    <source>
        <dbReference type="EMBL" id="EMI17900.1"/>
    </source>
</evidence>
<dbReference type="SUPFAM" id="SSF53335">
    <property type="entry name" value="S-adenosyl-L-methionine-dependent methyltransferases"/>
    <property type="match status" value="1"/>
</dbReference>
<dbReference type="OrthoDB" id="9790457at2"/>
<feature type="domain" description="Methyltransferase type 11" evidence="1">
    <location>
        <begin position="20"/>
        <end position="101"/>
    </location>
</feature>
<keyword evidence="2" id="KW-0808">Transferase</keyword>
<dbReference type="PATRIC" id="fig|1265738.3.peg.5212"/>
<protein>
    <submittedName>
        <fullName evidence="2">SAM dependent methyltransferase</fullName>
    </submittedName>
</protein>
<dbReference type="GO" id="GO:0008757">
    <property type="term" value="F:S-adenosylmethionine-dependent methyltransferase activity"/>
    <property type="evidence" value="ECO:0007669"/>
    <property type="project" value="InterPro"/>
</dbReference>
<organism evidence="2 3">
    <name type="scientific">Rhodopirellula maiorica SM1</name>
    <dbReference type="NCBI Taxonomy" id="1265738"/>
    <lineage>
        <taxon>Bacteria</taxon>
        <taxon>Pseudomonadati</taxon>
        <taxon>Planctomycetota</taxon>
        <taxon>Planctomycetia</taxon>
        <taxon>Pirellulales</taxon>
        <taxon>Pirellulaceae</taxon>
        <taxon>Novipirellula</taxon>
    </lineage>
</organism>
<accession>M5REV5</accession>
<dbReference type="Pfam" id="PF08241">
    <property type="entry name" value="Methyltransf_11"/>
    <property type="match status" value="1"/>
</dbReference>
<evidence type="ECO:0000313" key="3">
    <source>
        <dbReference type="Proteomes" id="UP000011991"/>
    </source>
</evidence>
<dbReference type="AlphaFoldDB" id="M5REV5"/>
<dbReference type="Proteomes" id="UP000011991">
    <property type="component" value="Unassembled WGS sequence"/>
</dbReference>
<evidence type="ECO:0000259" key="1">
    <source>
        <dbReference type="Pfam" id="PF08241"/>
    </source>
</evidence>
<name>M5REV5_9BACT</name>